<dbReference type="InterPro" id="IPR051164">
    <property type="entry name" value="NmrA-like_oxidored"/>
</dbReference>
<protein>
    <recommendedName>
        <fullName evidence="3">NmrA-like domain-containing protein</fullName>
    </recommendedName>
</protein>
<dbReference type="Proteomes" id="UP001220324">
    <property type="component" value="Unassembled WGS sequence"/>
</dbReference>
<dbReference type="InterPro" id="IPR036291">
    <property type="entry name" value="NAD(P)-bd_dom_sf"/>
</dbReference>
<gene>
    <name evidence="4" type="ORF">N7494_012966</name>
</gene>
<evidence type="ECO:0000313" key="5">
    <source>
        <dbReference type="Proteomes" id="UP001220324"/>
    </source>
</evidence>
<feature type="domain" description="NmrA-like" evidence="3">
    <location>
        <begin position="3"/>
        <end position="261"/>
    </location>
</feature>
<evidence type="ECO:0000259" key="3">
    <source>
        <dbReference type="Pfam" id="PF05368"/>
    </source>
</evidence>
<evidence type="ECO:0000256" key="2">
    <source>
        <dbReference type="ARBA" id="ARBA00022857"/>
    </source>
</evidence>
<keyword evidence="2" id="KW-0521">NADP</keyword>
<dbReference type="AlphaFoldDB" id="A0AAD6CMQ1"/>
<dbReference type="GO" id="GO:0005634">
    <property type="term" value="C:nucleus"/>
    <property type="evidence" value="ECO:0007669"/>
    <property type="project" value="TreeGrafter"/>
</dbReference>
<evidence type="ECO:0000256" key="1">
    <source>
        <dbReference type="ARBA" id="ARBA00006328"/>
    </source>
</evidence>
<dbReference type="Pfam" id="PF05368">
    <property type="entry name" value="NmrA"/>
    <property type="match status" value="1"/>
</dbReference>
<accession>A0AAD6CMQ1</accession>
<dbReference type="PANTHER" id="PTHR42748">
    <property type="entry name" value="NITROGEN METABOLITE REPRESSION PROTEIN NMRA FAMILY MEMBER"/>
    <property type="match status" value="1"/>
</dbReference>
<dbReference type="InterPro" id="IPR008030">
    <property type="entry name" value="NmrA-like"/>
</dbReference>
<dbReference type="EMBL" id="JAQIZZ010000008">
    <property type="protein sequence ID" value="KAJ5526316.1"/>
    <property type="molecule type" value="Genomic_DNA"/>
</dbReference>
<dbReference type="SUPFAM" id="SSF51735">
    <property type="entry name" value="NAD(P)-binding Rossmann-fold domains"/>
    <property type="match status" value="1"/>
</dbReference>
<comment type="caution">
    <text evidence="4">The sequence shown here is derived from an EMBL/GenBank/DDBJ whole genome shotgun (WGS) entry which is preliminary data.</text>
</comment>
<dbReference type="CDD" id="cd05251">
    <property type="entry name" value="NmrA_like_SDR_a"/>
    <property type="match status" value="1"/>
</dbReference>
<dbReference type="Gene3D" id="3.90.25.10">
    <property type="entry name" value="UDP-galactose 4-epimerase, domain 1"/>
    <property type="match status" value="1"/>
</dbReference>
<dbReference type="PANTHER" id="PTHR42748:SF14">
    <property type="entry name" value="SNOAL-LIKE DOMAIN-CONTAINING PROTEIN"/>
    <property type="match status" value="1"/>
</dbReference>
<keyword evidence="5" id="KW-1185">Reference proteome</keyword>
<evidence type="ECO:0000313" key="4">
    <source>
        <dbReference type="EMBL" id="KAJ5526316.1"/>
    </source>
</evidence>
<comment type="similarity">
    <text evidence="1">Belongs to the NmrA-type oxidoreductase family.</text>
</comment>
<proteinExistence type="inferred from homology"/>
<organism evidence="4 5">
    <name type="scientific">Penicillium frequentans</name>
    <dbReference type="NCBI Taxonomy" id="3151616"/>
    <lineage>
        <taxon>Eukaryota</taxon>
        <taxon>Fungi</taxon>
        <taxon>Dikarya</taxon>
        <taxon>Ascomycota</taxon>
        <taxon>Pezizomycotina</taxon>
        <taxon>Eurotiomycetes</taxon>
        <taxon>Eurotiomycetidae</taxon>
        <taxon>Eurotiales</taxon>
        <taxon>Aspergillaceae</taxon>
        <taxon>Penicillium</taxon>
    </lineage>
</organism>
<name>A0AAD6CMQ1_9EURO</name>
<reference evidence="4 5" key="1">
    <citation type="journal article" date="2023" name="IMA Fungus">
        <title>Comparative genomic study of the Penicillium genus elucidates a diverse pangenome and 15 lateral gene transfer events.</title>
        <authorList>
            <person name="Petersen C."/>
            <person name="Sorensen T."/>
            <person name="Nielsen M.R."/>
            <person name="Sondergaard T.E."/>
            <person name="Sorensen J.L."/>
            <person name="Fitzpatrick D.A."/>
            <person name="Frisvad J.C."/>
            <person name="Nielsen K.L."/>
        </authorList>
    </citation>
    <scope>NUCLEOTIDE SEQUENCE [LARGE SCALE GENOMIC DNA]</scope>
    <source>
        <strain evidence="4 5">IBT 35679</strain>
    </source>
</reference>
<dbReference type="Gene3D" id="3.40.50.720">
    <property type="entry name" value="NAD(P)-binding Rossmann-like Domain"/>
    <property type="match status" value="1"/>
</dbReference>
<sequence length="335" mass="37729">MESQRILVIGGTGAQGTAVVKSLLEAEQSYKIRILTRNPADASTLAKFPTESGVELVKGSFMDMKSVESALQDCYGVFVNTDGFTVKEADEIWAAMRIYEIAKASSTLKHFVWSGLDYYLKLGKYDQKYASYHINAKARVNDWLRAQESSHENHGVAWTILNTGPYMEMLYGGVFIPQIEADGTRIYSLPLGRGKLPLIALPDLGFFARIIFENRSEWSGQTLGVVSQFVTGDEIAETLTKVTGIPAVYKPCSGEEWVDQVPWASGPVAKMDPSGPTHRDNWLMWWRAYEDDLLLPERDMVRLKALNPDLRTLETWMKETNYDGQTRPLLRGHEF</sequence>